<dbReference type="RefSeq" id="WP_113804047.1">
    <property type="nucleotide sequence ID" value="NZ_QOCW01000001.1"/>
</dbReference>
<dbReference type="Pfam" id="PF00155">
    <property type="entry name" value="Aminotran_1_2"/>
    <property type="match status" value="1"/>
</dbReference>
<evidence type="ECO:0000313" key="9">
    <source>
        <dbReference type="Proteomes" id="UP000253314"/>
    </source>
</evidence>
<dbReference type="GO" id="GO:0008483">
    <property type="term" value="F:transaminase activity"/>
    <property type="evidence" value="ECO:0007669"/>
    <property type="project" value="UniProtKB-KW"/>
</dbReference>
<dbReference type="AlphaFoldDB" id="A0A366Y4K7"/>
<dbReference type="EMBL" id="QOCW01000001">
    <property type="protein sequence ID" value="RBW71343.1"/>
    <property type="molecule type" value="Genomic_DNA"/>
</dbReference>
<dbReference type="PANTHER" id="PTHR46383:SF3">
    <property type="entry name" value="ASPARTATE AMINOTRANSFERASE-RELATED"/>
    <property type="match status" value="1"/>
</dbReference>
<feature type="domain" description="Aminotransferase class I/classII large" evidence="7">
    <location>
        <begin position="36"/>
        <end position="384"/>
    </location>
</feature>
<dbReference type="FunFam" id="3.40.640.10:FF:000033">
    <property type="entry name" value="Aspartate aminotransferase"/>
    <property type="match status" value="1"/>
</dbReference>
<organism evidence="8 9">
    <name type="scientific">Bacillus taeanensis</name>
    <dbReference type="NCBI Taxonomy" id="273032"/>
    <lineage>
        <taxon>Bacteria</taxon>
        <taxon>Bacillati</taxon>
        <taxon>Bacillota</taxon>
        <taxon>Bacilli</taxon>
        <taxon>Bacillales</taxon>
        <taxon>Bacillaceae</taxon>
        <taxon>Bacillus</taxon>
    </lineage>
</organism>
<dbReference type="InterPro" id="IPR015422">
    <property type="entry name" value="PyrdxlP-dep_Trfase_small"/>
</dbReference>
<reference evidence="8 9" key="1">
    <citation type="submission" date="2018-07" db="EMBL/GenBank/DDBJ databases">
        <title>Lottiidibacillus patelloidae gen. nov., sp. nov., isolated from the intestinal tract of a marine limpet and the reclassification of B. taeanensis BH030017T, B. algicola KMM 3737T and B. hwajinpoensis SW-72T as genus Lottiidibacillus.</title>
        <authorList>
            <person name="Liu R."/>
            <person name="Huang Z."/>
        </authorList>
    </citation>
    <scope>NUCLEOTIDE SEQUENCE [LARGE SCALE GENOMIC DNA]</scope>
    <source>
        <strain evidence="8 9">BH030017</strain>
    </source>
</reference>
<comment type="cofactor">
    <cofactor evidence="1 6">
        <name>pyridoxal 5'-phosphate</name>
        <dbReference type="ChEBI" id="CHEBI:597326"/>
    </cofactor>
</comment>
<dbReference type="InterPro" id="IPR015421">
    <property type="entry name" value="PyrdxlP-dep_Trfase_major"/>
</dbReference>
<comment type="similarity">
    <text evidence="2 6">Belongs to the class-I pyridoxal-phosphate-dependent aminotransferase family.</text>
</comment>
<dbReference type="InterPro" id="IPR004839">
    <property type="entry name" value="Aminotransferase_I/II_large"/>
</dbReference>
<keyword evidence="4 6" id="KW-0808">Transferase</keyword>
<evidence type="ECO:0000256" key="6">
    <source>
        <dbReference type="RuleBase" id="RU000481"/>
    </source>
</evidence>
<dbReference type="InterPro" id="IPR050596">
    <property type="entry name" value="AspAT/PAT-like"/>
</dbReference>
<dbReference type="EC" id="2.6.1.-" evidence="6"/>
<gene>
    <name evidence="8" type="ORF">DS031_00910</name>
</gene>
<sequence length="395" mass="44047">MRTEQTAQKNYLSKVAQEIKPSGIRKFFDLASQMENVISLGVGEPDFVTPWNVCEASLASMEQGYTAYTANAGLLELREAISQYLESKFQTAYDPKTELLVTVGASQAIDLSFRAILNPGDEVLVVEPSFVAYAPTVSLAGGVPVPVPTSHENNFKLMPDMLERAITNKTKAILLCFPSNPTGATMTKEELEQIARIIEKHDLIVLSDEIYAELSYDHEHYSIARIPEMRERTILISGFSKAFAMTGWRLGYVAGPQVFLQAMLKIHQYTMMCAPTMAQYGALEALTNGLDDVQKMIRSYRQRRNYFVKACREIGLECHTPGGAFYAFPSIRATGLTSDEFAERLLEEERVAVVPGSVFGSGGEGHIRCSYARSLEELQEAIKRMGRFVQKYVKQ</sequence>
<evidence type="ECO:0000313" key="8">
    <source>
        <dbReference type="EMBL" id="RBW71343.1"/>
    </source>
</evidence>
<dbReference type="NCBIfam" id="NF005816">
    <property type="entry name" value="PRK07682.1"/>
    <property type="match status" value="1"/>
</dbReference>
<name>A0A366Y4K7_9BACI</name>
<proteinExistence type="inferred from homology"/>
<keyword evidence="5" id="KW-0663">Pyridoxal phosphate</keyword>
<dbReference type="GO" id="GO:0006520">
    <property type="term" value="P:amino acid metabolic process"/>
    <property type="evidence" value="ECO:0007669"/>
    <property type="project" value="InterPro"/>
</dbReference>
<evidence type="ECO:0000256" key="3">
    <source>
        <dbReference type="ARBA" id="ARBA00022576"/>
    </source>
</evidence>
<protein>
    <recommendedName>
        <fullName evidence="6">Aminotransferase</fullName>
        <ecNumber evidence="6">2.6.1.-</ecNumber>
    </recommendedName>
</protein>
<dbReference type="OrthoDB" id="9802328at2"/>
<dbReference type="InterPro" id="IPR015424">
    <property type="entry name" value="PyrdxlP-dep_Trfase"/>
</dbReference>
<comment type="caution">
    <text evidence="8">The sequence shown here is derived from an EMBL/GenBank/DDBJ whole genome shotgun (WGS) entry which is preliminary data.</text>
</comment>
<dbReference type="PANTHER" id="PTHR46383">
    <property type="entry name" value="ASPARTATE AMINOTRANSFERASE"/>
    <property type="match status" value="1"/>
</dbReference>
<dbReference type="InterPro" id="IPR004838">
    <property type="entry name" value="NHTrfase_class1_PyrdxlP-BS"/>
</dbReference>
<evidence type="ECO:0000256" key="1">
    <source>
        <dbReference type="ARBA" id="ARBA00001933"/>
    </source>
</evidence>
<evidence type="ECO:0000256" key="5">
    <source>
        <dbReference type="ARBA" id="ARBA00022898"/>
    </source>
</evidence>
<evidence type="ECO:0000256" key="2">
    <source>
        <dbReference type="ARBA" id="ARBA00007441"/>
    </source>
</evidence>
<keyword evidence="3 6" id="KW-0032">Aminotransferase</keyword>
<evidence type="ECO:0000256" key="4">
    <source>
        <dbReference type="ARBA" id="ARBA00022679"/>
    </source>
</evidence>
<keyword evidence="9" id="KW-1185">Reference proteome</keyword>
<evidence type="ECO:0000259" key="7">
    <source>
        <dbReference type="Pfam" id="PF00155"/>
    </source>
</evidence>
<dbReference type="Gene3D" id="3.90.1150.10">
    <property type="entry name" value="Aspartate Aminotransferase, domain 1"/>
    <property type="match status" value="1"/>
</dbReference>
<dbReference type="PROSITE" id="PS00105">
    <property type="entry name" value="AA_TRANSFER_CLASS_1"/>
    <property type="match status" value="1"/>
</dbReference>
<dbReference type="SUPFAM" id="SSF53383">
    <property type="entry name" value="PLP-dependent transferases"/>
    <property type="match status" value="1"/>
</dbReference>
<accession>A0A366Y4K7</accession>
<dbReference type="Proteomes" id="UP000253314">
    <property type="component" value="Unassembled WGS sequence"/>
</dbReference>
<dbReference type="GO" id="GO:0030170">
    <property type="term" value="F:pyridoxal phosphate binding"/>
    <property type="evidence" value="ECO:0007669"/>
    <property type="project" value="InterPro"/>
</dbReference>
<dbReference type="Gene3D" id="3.40.640.10">
    <property type="entry name" value="Type I PLP-dependent aspartate aminotransferase-like (Major domain)"/>
    <property type="match status" value="1"/>
</dbReference>
<dbReference type="CDD" id="cd00609">
    <property type="entry name" value="AAT_like"/>
    <property type="match status" value="1"/>
</dbReference>